<dbReference type="AlphaFoldDB" id="A0A8H3IJA1"/>
<evidence type="ECO:0000256" key="1">
    <source>
        <dbReference type="SAM" id="Phobius"/>
    </source>
</evidence>
<comment type="caution">
    <text evidence="2">The sequence shown here is derived from an EMBL/GenBank/DDBJ whole genome shotgun (WGS) entry which is preliminary data.</text>
</comment>
<dbReference type="Proteomes" id="UP000664169">
    <property type="component" value="Unassembled WGS sequence"/>
</dbReference>
<gene>
    <name evidence="2" type="ORF">GOMPHAMPRED_000833</name>
</gene>
<dbReference type="Gene3D" id="2.120.10.30">
    <property type="entry name" value="TolB, C-terminal domain"/>
    <property type="match status" value="1"/>
</dbReference>
<proteinExistence type="predicted"/>
<name>A0A8H3IJA1_9LECA</name>
<accession>A0A8H3IJA1</accession>
<organism evidence="2 3">
    <name type="scientific">Gomphillus americanus</name>
    <dbReference type="NCBI Taxonomy" id="1940652"/>
    <lineage>
        <taxon>Eukaryota</taxon>
        <taxon>Fungi</taxon>
        <taxon>Dikarya</taxon>
        <taxon>Ascomycota</taxon>
        <taxon>Pezizomycotina</taxon>
        <taxon>Lecanoromycetes</taxon>
        <taxon>OSLEUM clade</taxon>
        <taxon>Ostropomycetidae</taxon>
        <taxon>Ostropales</taxon>
        <taxon>Graphidaceae</taxon>
        <taxon>Gomphilloideae</taxon>
        <taxon>Gomphillus</taxon>
    </lineage>
</organism>
<dbReference type="EMBL" id="CAJPDQ010000010">
    <property type="protein sequence ID" value="CAF9915714.1"/>
    <property type="molecule type" value="Genomic_DNA"/>
</dbReference>
<dbReference type="PANTHER" id="PTHR11799:SF20">
    <property type="entry name" value="SMP-30_GLUCONOLACTONASE_LRE-LIKE REGION DOMAIN-CONTAINING PROTEIN"/>
    <property type="match status" value="1"/>
</dbReference>
<dbReference type="SUPFAM" id="SSF63829">
    <property type="entry name" value="Calcium-dependent phosphotriesterase"/>
    <property type="match status" value="1"/>
</dbReference>
<dbReference type="InterPro" id="IPR051288">
    <property type="entry name" value="Serum_paraoxonase/arylesterase"/>
</dbReference>
<sequence>MVSYFTHLGAVSIAMIAISYRWFLKDIIYGSIGYHREIQDISDFPYTCRKIWDPIAEGCEDMWIDHEKRVLYAACAPSVGRIRWTPSMSALNESGRSQKDHVLMLDLNHPGTDGKFNMKELPFSGYNGPAGATTIDTHGFSVDILDDNTLRFLMINHRPPTDETGSFLLSAKKYGANSTIDFFEVERGFGASKLEWKRTVADPAIYTPNNIASMGNGDFYISNDKTAKIGILRELFPLHSGGDITYCPAEGPCKKASGKVGFKYANGLIRGSDKRIYVPSSWLAKWWVFEVTEDFSLKKVEDLKTAMPIDNLSVDEKGDIYAAGFPDVIQFTKTVRNPYTIHAPTTVWRIRRLVGSGGKVSYLQEKVVEDREARGIGGATVAVHDARTGRLFLGGNYAPYISVCDKKQI</sequence>
<dbReference type="PANTHER" id="PTHR11799">
    <property type="entry name" value="PARAOXONASE"/>
    <property type="match status" value="1"/>
</dbReference>
<keyword evidence="1" id="KW-1133">Transmembrane helix</keyword>
<keyword evidence="3" id="KW-1185">Reference proteome</keyword>
<keyword evidence="1" id="KW-0472">Membrane</keyword>
<feature type="transmembrane region" description="Helical" evidence="1">
    <location>
        <begin position="6"/>
        <end position="24"/>
    </location>
</feature>
<protein>
    <recommendedName>
        <fullName evidence="4">Calcium-dependent phosphotriesterase</fullName>
    </recommendedName>
</protein>
<dbReference type="OrthoDB" id="5307922at2759"/>
<evidence type="ECO:0008006" key="4">
    <source>
        <dbReference type="Google" id="ProtNLM"/>
    </source>
</evidence>
<reference evidence="2" key="1">
    <citation type="submission" date="2021-03" db="EMBL/GenBank/DDBJ databases">
        <authorList>
            <person name="Tagirdzhanova G."/>
        </authorList>
    </citation>
    <scope>NUCLEOTIDE SEQUENCE</scope>
</reference>
<dbReference type="InterPro" id="IPR011042">
    <property type="entry name" value="6-blade_b-propeller_TolB-like"/>
</dbReference>
<evidence type="ECO:0000313" key="2">
    <source>
        <dbReference type="EMBL" id="CAF9915714.1"/>
    </source>
</evidence>
<keyword evidence="1" id="KW-0812">Transmembrane</keyword>
<evidence type="ECO:0000313" key="3">
    <source>
        <dbReference type="Proteomes" id="UP000664169"/>
    </source>
</evidence>